<reference evidence="6" key="1">
    <citation type="submission" date="2018-05" db="EMBL/GenBank/DDBJ databases">
        <authorList>
            <person name="Lanie J.A."/>
            <person name="Ng W.-L."/>
            <person name="Kazmierczak K.M."/>
            <person name="Andrzejewski T.M."/>
            <person name="Davidsen T.M."/>
            <person name="Wayne K.J."/>
            <person name="Tettelin H."/>
            <person name="Glass J.I."/>
            <person name="Rusch D."/>
            <person name="Podicherti R."/>
            <person name="Tsui H.-C.T."/>
            <person name="Winkler M.E."/>
        </authorList>
    </citation>
    <scope>NUCLEOTIDE SEQUENCE</scope>
</reference>
<dbReference type="InterPro" id="IPR010372">
    <property type="entry name" value="DNA_pol3_delta_N"/>
</dbReference>
<evidence type="ECO:0000256" key="1">
    <source>
        <dbReference type="ARBA" id="ARBA00022679"/>
    </source>
</evidence>
<organism evidence="6">
    <name type="scientific">marine metagenome</name>
    <dbReference type="NCBI Taxonomy" id="408172"/>
    <lineage>
        <taxon>unclassified sequences</taxon>
        <taxon>metagenomes</taxon>
        <taxon>ecological metagenomes</taxon>
    </lineage>
</organism>
<protein>
    <recommendedName>
        <fullName evidence="5">DNA polymerase III delta N-terminal domain-containing protein</fullName>
    </recommendedName>
</protein>
<keyword evidence="3" id="KW-0235">DNA replication</keyword>
<keyword evidence="1" id="KW-0808">Transferase</keyword>
<dbReference type="InterPro" id="IPR005790">
    <property type="entry name" value="DNA_polIII_delta"/>
</dbReference>
<evidence type="ECO:0000256" key="3">
    <source>
        <dbReference type="ARBA" id="ARBA00022705"/>
    </source>
</evidence>
<dbReference type="GO" id="GO:0003677">
    <property type="term" value="F:DNA binding"/>
    <property type="evidence" value="ECO:0007669"/>
    <property type="project" value="InterPro"/>
</dbReference>
<dbReference type="EMBL" id="UINC01156213">
    <property type="protein sequence ID" value="SVD52501.1"/>
    <property type="molecule type" value="Genomic_DNA"/>
</dbReference>
<feature type="domain" description="DNA polymerase III delta N-terminal" evidence="5">
    <location>
        <begin position="22"/>
        <end position="122"/>
    </location>
</feature>
<gene>
    <name evidence="6" type="ORF">METZ01_LOCUS405355</name>
</gene>
<dbReference type="Gene3D" id="3.40.50.300">
    <property type="entry name" value="P-loop containing nucleotide triphosphate hydrolases"/>
    <property type="match status" value="1"/>
</dbReference>
<keyword evidence="2" id="KW-0548">Nucleotidyltransferase</keyword>
<evidence type="ECO:0000259" key="5">
    <source>
        <dbReference type="Pfam" id="PF06144"/>
    </source>
</evidence>
<dbReference type="AlphaFoldDB" id="A0A382W2Z8"/>
<dbReference type="InterPro" id="IPR027417">
    <property type="entry name" value="P-loop_NTPase"/>
</dbReference>
<keyword evidence="4" id="KW-0239">DNA-directed DNA polymerase</keyword>
<dbReference type="Pfam" id="PF06144">
    <property type="entry name" value="DNA_pol3_delta"/>
    <property type="match status" value="1"/>
</dbReference>
<proteinExistence type="predicted"/>
<evidence type="ECO:0000313" key="6">
    <source>
        <dbReference type="EMBL" id="SVD52501.1"/>
    </source>
</evidence>
<dbReference type="GO" id="GO:0009360">
    <property type="term" value="C:DNA polymerase III complex"/>
    <property type="evidence" value="ECO:0007669"/>
    <property type="project" value="InterPro"/>
</dbReference>
<dbReference type="GO" id="GO:0003887">
    <property type="term" value="F:DNA-directed DNA polymerase activity"/>
    <property type="evidence" value="ECO:0007669"/>
    <property type="project" value="UniProtKB-KW"/>
</dbReference>
<evidence type="ECO:0000256" key="2">
    <source>
        <dbReference type="ARBA" id="ARBA00022695"/>
    </source>
</evidence>
<dbReference type="PANTHER" id="PTHR34388">
    <property type="entry name" value="DNA POLYMERASE III SUBUNIT DELTA"/>
    <property type="match status" value="1"/>
</dbReference>
<dbReference type="PANTHER" id="PTHR34388:SF1">
    <property type="entry name" value="DNA POLYMERASE III SUBUNIT DELTA"/>
    <property type="match status" value="1"/>
</dbReference>
<feature type="non-terminal residue" evidence="6">
    <location>
        <position position="123"/>
    </location>
</feature>
<accession>A0A382W2Z8</accession>
<evidence type="ECO:0000256" key="4">
    <source>
        <dbReference type="ARBA" id="ARBA00022932"/>
    </source>
</evidence>
<name>A0A382W2Z8_9ZZZZ</name>
<dbReference type="GO" id="GO:0006261">
    <property type="term" value="P:DNA-templated DNA replication"/>
    <property type="evidence" value="ECO:0007669"/>
    <property type="project" value="TreeGrafter"/>
</dbReference>
<sequence length="123" mass="13774">MSTPTPADVRKQIKAGQTDPLYLLIGEDEEEKSNLAAEFQNAIEVDLRPFNVQRVYGDDTTIGAVLDAARTFPMLSPRRMVIVLRAEHLLVPKRESETTKRELDDFRAFVQAPEPHASVVLVA</sequence>